<feature type="signal peptide" evidence="1">
    <location>
        <begin position="1"/>
        <end position="26"/>
    </location>
</feature>
<dbReference type="STRING" id="1085623.GNIT_0935"/>
<protein>
    <recommendedName>
        <fullName evidence="2">DUF547 domain-containing protein</fullName>
    </recommendedName>
</protein>
<dbReference type="InterPro" id="IPR006869">
    <property type="entry name" value="DUF547"/>
</dbReference>
<evidence type="ECO:0000256" key="1">
    <source>
        <dbReference type="SAM" id="SignalP"/>
    </source>
</evidence>
<keyword evidence="4" id="KW-1185">Reference proteome</keyword>
<name>G4QFY2_GLANF</name>
<proteinExistence type="predicted"/>
<dbReference type="RefSeq" id="WP_014107948.1">
    <property type="nucleotide sequence ID" value="NC_016041.1"/>
</dbReference>
<dbReference type="EMBL" id="CP003060">
    <property type="protein sequence ID" value="AEP29073.1"/>
    <property type="molecule type" value="Genomic_DNA"/>
</dbReference>
<organism evidence="3 4">
    <name type="scientific">Glaciecola nitratireducens (strain JCM 12485 / KCTC 12276 / FR1064)</name>
    <dbReference type="NCBI Taxonomy" id="1085623"/>
    <lineage>
        <taxon>Bacteria</taxon>
        <taxon>Pseudomonadati</taxon>
        <taxon>Pseudomonadota</taxon>
        <taxon>Gammaproteobacteria</taxon>
        <taxon>Alteromonadales</taxon>
        <taxon>Alteromonadaceae</taxon>
        <taxon>Brumicola</taxon>
    </lineage>
</organism>
<evidence type="ECO:0000313" key="3">
    <source>
        <dbReference type="EMBL" id="AEP29073.1"/>
    </source>
</evidence>
<reference evidence="3 4" key="1">
    <citation type="journal article" date="2011" name="J. Bacteriol.">
        <title>Complete genome sequence of seawater bacterium Glaciecola nitratireducens FR1064T.</title>
        <authorList>
            <person name="Bian F."/>
            <person name="Qin Q.L."/>
            <person name="Xie B.B."/>
            <person name="Shu Y.L."/>
            <person name="Zhang X.Y."/>
            <person name="Yu Y."/>
            <person name="Chen B."/>
            <person name="Chen X.L."/>
            <person name="Zhou B.C."/>
            <person name="Zhang Y.Z."/>
        </authorList>
    </citation>
    <scope>NUCLEOTIDE SEQUENCE [LARGE SCALE GENOMIC DNA]</scope>
    <source>
        <strain evidence="4">JCM 12485 / KCTC 12276 / FR1064</strain>
    </source>
</reference>
<dbReference type="eggNOG" id="ENOG503094I">
    <property type="taxonomic scope" value="Bacteria"/>
</dbReference>
<dbReference type="KEGG" id="gni:GNIT_0935"/>
<feature type="domain" description="DUF547" evidence="2">
    <location>
        <begin position="128"/>
        <end position="240"/>
    </location>
</feature>
<dbReference type="Pfam" id="PF04784">
    <property type="entry name" value="DUF547"/>
    <property type="match status" value="1"/>
</dbReference>
<feature type="chain" id="PRO_5003467798" description="DUF547 domain-containing protein" evidence="1">
    <location>
        <begin position="27"/>
        <end position="391"/>
    </location>
</feature>
<evidence type="ECO:0000259" key="2">
    <source>
        <dbReference type="Pfam" id="PF04784"/>
    </source>
</evidence>
<evidence type="ECO:0000313" key="4">
    <source>
        <dbReference type="Proteomes" id="UP000009282"/>
    </source>
</evidence>
<keyword evidence="1" id="KW-0732">Signal</keyword>
<accession>G4QFY2</accession>
<dbReference type="OrthoDB" id="526867at2"/>
<dbReference type="Proteomes" id="UP000009282">
    <property type="component" value="Chromosome"/>
</dbReference>
<sequence>MVIKSRLCGALLFNALLLIGTSYLHASESPLPEPFQGDDPRSKLSIAYADLDAFIKPHFFQSGPSTRAKAPESSGNIGTRFKIKVNRYTALEGNRFYFKNLQNPEIVAVLSDLVESLEMLPDQIPLSILNRNEQLAYWLNLYNFALLEELSQVYPKTSLENVLDYVDDNSILAKKVLKVSGVSLSLNNIQYDIVYKIFPEKHNILYGFFQGNIGGPNIREKAYEGDTVWRALEENGKRFVNSNRGAAVGSSGKVRVSELYEYNMMLFNNDKEVLRNHLQDLAVGDLETALATMKSAIKIDFDIVDWNFADLFGDPRSFGGGSHTNAAALLDSVKATMVADGGRSVQSYLSDDLQSKAKMDIRFSDSELETLLMLKQKRNESMGTVEIRDIE</sequence>
<dbReference type="AlphaFoldDB" id="G4QFY2"/>
<dbReference type="HOGENOM" id="CLU_058816_0_0_6"/>
<gene>
    <name evidence="3" type="ordered locus">GNIT_0935</name>
</gene>